<feature type="domain" description="AMP-dependent synthetase/ligase" evidence="3">
    <location>
        <begin position="41"/>
        <end position="397"/>
    </location>
</feature>
<feature type="domain" description="AMP-binding enzyme C-terminal" evidence="4">
    <location>
        <begin position="448"/>
        <end position="525"/>
    </location>
</feature>
<dbReference type="EMBL" id="CAXLJM020000004">
    <property type="protein sequence ID" value="CAL8071201.1"/>
    <property type="molecule type" value="Genomic_DNA"/>
</dbReference>
<dbReference type="InterPro" id="IPR020845">
    <property type="entry name" value="AMP-binding_CS"/>
</dbReference>
<dbReference type="InterPro" id="IPR000873">
    <property type="entry name" value="AMP-dep_synth/lig_dom"/>
</dbReference>
<dbReference type="SUPFAM" id="SSF56801">
    <property type="entry name" value="Acetyl-CoA synthetase-like"/>
    <property type="match status" value="1"/>
</dbReference>
<dbReference type="PANTHER" id="PTHR24096:SF422">
    <property type="entry name" value="BCDNA.GH02901"/>
    <property type="match status" value="1"/>
</dbReference>
<dbReference type="Proteomes" id="UP001642540">
    <property type="component" value="Unassembled WGS sequence"/>
</dbReference>
<comment type="subcellular location">
    <subcellularLocation>
        <location evidence="1">Peroxisome</location>
    </subcellularLocation>
</comment>
<proteinExistence type="predicted"/>
<evidence type="ECO:0000259" key="3">
    <source>
        <dbReference type="Pfam" id="PF00501"/>
    </source>
</evidence>
<dbReference type="Pfam" id="PF00501">
    <property type="entry name" value="AMP-binding"/>
    <property type="match status" value="1"/>
</dbReference>
<name>A0ABP1PMD0_9HEXA</name>
<evidence type="ECO:0000313" key="6">
    <source>
        <dbReference type="Proteomes" id="UP001642540"/>
    </source>
</evidence>
<sequence length="537" mass="59323">MGDNIIHSPFQSISVEFDGFTNMVDACLSKAKEHSENRKTDWMKCALTGETFAFDSLDDLSRRIGSSLHRRGLRKGDIVIYMTVDIAKLPIFLIGVWRANGIGRASYPEDNADTLLARAFESRCGWIYCEYAHAPLCLSVARKIYWDVEVIVASREPVEGCTTIYELMEDDGSQLPELDLTADETALIMCTSGTTGTSKGATISHTALMWMATRIGSIPLFDDKTNIFFTKGTHISGVIAPFGGLLIGKSIVYLTYISKQRIFDAIDTYKPGFIFGFPTFLLLLVHDPEASRLDLSNLEIIGSGGAPVTPAVVNALMTIPSLKYVLNAYGLTECAPIISSFDFDQRDTMPDRPEACIGQLVPDSSAKFIDVESGEVVGPRENGELCIKCDGLFSTYYLNPEATEKAFDEDGFFKTGDVGYYDENGYIFLVDRAKEIFKYFNNHIAPTEIENIILDHPAIREVCVIGIPDPDGGGHIPRAVCVPVDDSEVTTDDILEYTNEKLASYKHVRGGVYFVSELPKGKTGKVTRQLVEKLELE</sequence>
<dbReference type="PROSITE" id="PS00455">
    <property type="entry name" value="AMP_BINDING"/>
    <property type="match status" value="1"/>
</dbReference>
<keyword evidence="6" id="KW-1185">Reference proteome</keyword>
<dbReference type="InterPro" id="IPR042099">
    <property type="entry name" value="ANL_N_sf"/>
</dbReference>
<dbReference type="Gene3D" id="3.40.50.12780">
    <property type="entry name" value="N-terminal domain of ligase-like"/>
    <property type="match status" value="1"/>
</dbReference>
<gene>
    <name evidence="5" type="ORF">ODALV1_LOCUS1610</name>
</gene>
<reference evidence="5 6" key="1">
    <citation type="submission" date="2024-08" db="EMBL/GenBank/DDBJ databases">
        <authorList>
            <person name="Cucini C."/>
            <person name="Frati F."/>
        </authorList>
    </citation>
    <scope>NUCLEOTIDE SEQUENCE [LARGE SCALE GENOMIC DNA]</scope>
</reference>
<dbReference type="Gene3D" id="3.30.300.30">
    <property type="match status" value="1"/>
</dbReference>
<dbReference type="PANTHER" id="PTHR24096">
    <property type="entry name" value="LONG-CHAIN-FATTY-ACID--COA LIGASE"/>
    <property type="match status" value="1"/>
</dbReference>
<comment type="caution">
    <text evidence="5">The sequence shown here is derived from an EMBL/GenBank/DDBJ whole genome shotgun (WGS) entry which is preliminary data.</text>
</comment>
<accession>A0ABP1PMD0</accession>
<dbReference type="Pfam" id="PF13193">
    <property type="entry name" value="AMP-binding_C"/>
    <property type="match status" value="1"/>
</dbReference>
<protein>
    <submittedName>
        <fullName evidence="5">Uncharacterized protein</fullName>
    </submittedName>
</protein>
<evidence type="ECO:0000313" key="5">
    <source>
        <dbReference type="EMBL" id="CAL8071201.1"/>
    </source>
</evidence>
<keyword evidence="2" id="KW-0576">Peroxisome</keyword>
<evidence type="ECO:0000256" key="2">
    <source>
        <dbReference type="ARBA" id="ARBA00023140"/>
    </source>
</evidence>
<dbReference type="InterPro" id="IPR025110">
    <property type="entry name" value="AMP-bd_C"/>
</dbReference>
<dbReference type="InterPro" id="IPR045851">
    <property type="entry name" value="AMP-bd_C_sf"/>
</dbReference>
<evidence type="ECO:0000256" key="1">
    <source>
        <dbReference type="ARBA" id="ARBA00004275"/>
    </source>
</evidence>
<organism evidence="5 6">
    <name type="scientific">Orchesella dallaii</name>
    <dbReference type="NCBI Taxonomy" id="48710"/>
    <lineage>
        <taxon>Eukaryota</taxon>
        <taxon>Metazoa</taxon>
        <taxon>Ecdysozoa</taxon>
        <taxon>Arthropoda</taxon>
        <taxon>Hexapoda</taxon>
        <taxon>Collembola</taxon>
        <taxon>Entomobryomorpha</taxon>
        <taxon>Entomobryoidea</taxon>
        <taxon>Orchesellidae</taxon>
        <taxon>Orchesellinae</taxon>
        <taxon>Orchesella</taxon>
    </lineage>
</organism>
<evidence type="ECO:0000259" key="4">
    <source>
        <dbReference type="Pfam" id="PF13193"/>
    </source>
</evidence>